<protein>
    <submittedName>
        <fullName evidence="1">Uncharacterized protein</fullName>
    </submittedName>
</protein>
<accession>A0A0A9GT63</accession>
<sequence>MDVVRVHSAFLADFIFGKLLCWWMLRYSGGFNRLGLCGLRFWVLGLIQMEFSWIKLSLCAF</sequence>
<dbReference type="AlphaFoldDB" id="A0A0A9GT63"/>
<organism evidence="1">
    <name type="scientific">Arundo donax</name>
    <name type="common">Giant reed</name>
    <name type="synonym">Donax arundinaceus</name>
    <dbReference type="NCBI Taxonomy" id="35708"/>
    <lineage>
        <taxon>Eukaryota</taxon>
        <taxon>Viridiplantae</taxon>
        <taxon>Streptophyta</taxon>
        <taxon>Embryophyta</taxon>
        <taxon>Tracheophyta</taxon>
        <taxon>Spermatophyta</taxon>
        <taxon>Magnoliopsida</taxon>
        <taxon>Liliopsida</taxon>
        <taxon>Poales</taxon>
        <taxon>Poaceae</taxon>
        <taxon>PACMAD clade</taxon>
        <taxon>Arundinoideae</taxon>
        <taxon>Arundineae</taxon>
        <taxon>Arundo</taxon>
    </lineage>
</organism>
<name>A0A0A9GT63_ARUDO</name>
<reference evidence="1" key="2">
    <citation type="journal article" date="2015" name="Data Brief">
        <title>Shoot transcriptome of the giant reed, Arundo donax.</title>
        <authorList>
            <person name="Barrero R.A."/>
            <person name="Guerrero F.D."/>
            <person name="Moolhuijzen P."/>
            <person name="Goolsby J.A."/>
            <person name="Tidwell J."/>
            <person name="Bellgard S.E."/>
            <person name="Bellgard M.I."/>
        </authorList>
    </citation>
    <scope>NUCLEOTIDE SEQUENCE</scope>
    <source>
        <tissue evidence="1">Shoot tissue taken approximately 20 cm above the soil surface</tissue>
    </source>
</reference>
<dbReference type="EMBL" id="GBRH01170159">
    <property type="protein sequence ID" value="JAE27737.1"/>
    <property type="molecule type" value="Transcribed_RNA"/>
</dbReference>
<proteinExistence type="predicted"/>
<evidence type="ECO:0000313" key="1">
    <source>
        <dbReference type="EMBL" id="JAE27737.1"/>
    </source>
</evidence>
<reference evidence="1" key="1">
    <citation type="submission" date="2014-09" db="EMBL/GenBank/DDBJ databases">
        <authorList>
            <person name="Magalhaes I.L.F."/>
            <person name="Oliveira U."/>
            <person name="Santos F.R."/>
            <person name="Vidigal T.H.D.A."/>
            <person name="Brescovit A.D."/>
            <person name="Santos A.J."/>
        </authorList>
    </citation>
    <scope>NUCLEOTIDE SEQUENCE</scope>
    <source>
        <tissue evidence="1">Shoot tissue taken approximately 20 cm above the soil surface</tissue>
    </source>
</reference>